<name>W8VPS0_9FLAO</name>
<keyword evidence="4" id="KW-1185">Reference proteome</keyword>
<keyword evidence="1" id="KW-1133">Transmembrane helix</keyword>
<dbReference type="Proteomes" id="UP000031760">
    <property type="component" value="Chromosome"/>
</dbReference>
<dbReference type="KEGG" id="nmf:NMS_1185"/>
<dbReference type="PANTHER" id="PTHR34978">
    <property type="entry name" value="POSSIBLE SENSOR-TRANSDUCER PROTEIN BLAR"/>
    <property type="match status" value="1"/>
</dbReference>
<keyword evidence="3" id="KW-0675">Receptor</keyword>
<dbReference type="AlphaFoldDB" id="W8VPS0"/>
<feature type="transmembrane region" description="Helical" evidence="1">
    <location>
        <begin position="35"/>
        <end position="58"/>
    </location>
</feature>
<dbReference type="CDD" id="cd07341">
    <property type="entry name" value="M56_BlaR1_MecR1_like"/>
    <property type="match status" value="1"/>
</dbReference>
<dbReference type="InterPro" id="IPR052173">
    <property type="entry name" value="Beta-lactam_resp_regulator"/>
</dbReference>
<dbReference type="PANTHER" id="PTHR34978:SF3">
    <property type="entry name" value="SLR0241 PROTEIN"/>
    <property type="match status" value="1"/>
</dbReference>
<dbReference type="STRING" id="1454201.NMS_1185"/>
<sequence length="729" mass="84204">MQHLLINSSICLLVLWLVYKLLLENTSWHQFKRMYLLAAIVVSVVIPFMVVKTVVLPLPTIESNRPLPTFEQVSQVPMETVAVDNIFTIDWTSVIVAVYVIGLLIMLFRFVKNLNGLRLKSTDQLDSFQNYRLILRPKVVVPHSFWNTIYVNRKDYHAGKIPLEVLQHEKAHLDQKHSIDIFLIELLLVLAWFNPLIYVIKYSIKLNHEFLADQAVIAQEVDVKTYQETLLQYAAKSQNRTLANTFNFPIIKKRFTIMKTQTSQTAGLLRSLAILPVLALLVISCGKEVTQMEPKINHSTTNNNPNTTFGVSVDGYEPEGTVEYNGQFFKYEIQPDFSVELMTMDGQIIDLKSNRFDVTAYYEAEKEVNELLENEADLKNKLSSSKFKILDASTTYTVRDTVYKSIGLKGKSTELKIEDLKSKDFSKRTMVKFTEDGVLKFMILPDYSKGQVKIREQMYENLGKIIDSTNRGALKQVLKTSIDQTNQNKREYDYRMAFLRLADKQINPVTYKIDNKEVDKSEIEELIKKVNDVPFDLVTVNGNKIELAFYTGTEIKMSEELLGNLYSQLFKTIDSDKNQKVAYVRNTGYSIYTINGDRGYGTFIHEGIEYSYKMPNDLSIDLFHPNGIKLTDEEATKLKLVVTPIWDSKTEEAIIKKDPIVKKYFEDDNAVIFYPKGYTTDYEEMLNYDFGDTYIQKYIEHGKLKIQLAPYSYKKTNPSFIDFFKRDDI</sequence>
<dbReference type="HOGENOM" id="CLU_379852_0_0_10"/>
<feature type="transmembrane region" description="Helical" evidence="1">
    <location>
        <begin position="179"/>
        <end position="200"/>
    </location>
</feature>
<reference evidence="3 4" key="1">
    <citation type="journal article" date="2014" name="Proc. Natl. Acad. Sci. U.S.A.">
        <title>Functional characterization of flavobacteria rhodopsins reveals a unique class of light-driven chloride pump in bacteria.</title>
        <authorList>
            <person name="Yoshizawa S."/>
            <person name="Kumagai Y."/>
            <person name="Kim H."/>
            <person name="Ogura Y."/>
            <person name="Hayashi T."/>
            <person name="Iwasaki W."/>
            <person name="DeLong E.F."/>
            <person name="Kogure K."/>
        </authorList>
    </citation>
    <scope>NUCLEOTIDE SEQUENCE [LARGE SCALE GENOMIC DNA]</scope>
    <source>
        <strain evidence="3 4">S1-08</strain>
    </source>
</reference>
<evidence type="ECO:0000313" key="3">
    <source>
        <dbReference type="EMBL" id="BAO55194.1"/>
    </source>
</evidence>
<gene>
    <name evidence="3" type="ORF">NMS_1185</name>
</gene>
<protein>
    <submittedName>
        <fullName evidence="3">Regulatory sensor-transducer, BlaR1/MecR1 family / TonB-dependent receptor</fullName>
    </submittedName>
</protein>
<organism evidence="3 4">
    <name type="scientific">Nonlabens marinus S1-08</name>
    <dbReference type="NCBI Taxonomy" id="1454201"/>
    <lineage>
        <taxon>Bacteria</taxon>
        <taxon>Pseudomonadati</taxon>
        <taxon>Bacteroidota</taxon>
        <taxon>Flavobacteriia</taxon>
        <taxon>Flavobacteriales</taxon>
        <taxon>Flavobacteriaceae</taxon>
        <taxon>Nonlabens</taxon>
    </lineage>
</organism>
<evidence type="ECO:0000256" key="1">
    <source>
        <dbReference type="SAM" id="Phobius"/>
    </source>
</evidence>
<accession>W8VPS0</accession>
<dbReference type="RefSeq" id="WP_084217622.1">
    <property type="nucleotide sequence ID" value="NZ_AP014548.1"/>
</dbReference>
<dbReference type="OrthoDB" id="1522859at2"/>
<evidence type="ECO:0000313" key="4">
    <source>
        <dbReference type="Proteomes" id="UP000031760"/>
    </source>
</evidence>
<keyword evidence="1" id="KW-0812">Transmembrane</keyword>
<evidence type="ECO:0000259" key="2">
    <source>
        <dbReference type="Pfam" id="PF05569"/>
    </source>
</evidence>
<dbReference type="InterPro" id="IPR008756">
    <property type="entry name" value="Peptidase_M56"/>
</dbReference>
<feature type="transmembrane region" description="Helical" evidence="1">
    <location>
        <begin position="91"/>
        <end position="111"/>
    </location>
</feature>
<proteinExistence type="predicted"/>
<keyword evidence="1" id="KW-0472">Membrane</keyword>
<dbReference type="Pfam" id="PF05569">
    <property type="entry name" value="Peptidase_M56"/>
    <property type="match status" value="1"/>
</dbReference>
<dbReference type="EMBL" id="AP014548">
    <property type="protein sequence ID" value="BAO55194.1"/>
    <property type="molecule type" value="Genomic_DNA"/>
</dbReference>
<feature type="domain" description="Peptidase M56" evidence="2">
    <location>
        <begin position="5"/>
        <end position="255"/>
    </location>
</feature>
<feature type="transmembrane region" description="Helical" evidence="1">
    <location>
        <begin position="6"/>
        <end position="23"/>
    </location>
</feature>